<gene>
    <name evidence="7" type="ORF">R7226_07870</name>
</gene>
<evidence type="ECO:0000256" key="4">
    <source>
        <dbReference type="ARBA" id="ARBA00022840"/>
    </source>
</evidence>
<keyword evidence="4 7" id="KW-0067">ATP-binding</keyword>
<dbReference type="PANTHER" id="PTHR43820">
    <property type="entry name" value="HIGH-AFFINITY BRANCHED-CHAIN AMINO ACID TRANSPORT ATP-BINDING PROTEIN LIVF"/>
    <property type="match status" value="1"/>
</dbReference>
<keyword evidence="8" id="KW-1185">Reference proteome</keyword>
<dbReference type="RefSeq" id="WP_318596519.1">
    <property type="nucleotide sequence ID" value="NZ_JAWSTH010000014.1"/>
</dbReference>
<evidence type="ECO:0000313" key="7">
    <source>
        <dbReference type="EMBL" id="MDW5594248.1"/>
    </source>
</evidence>
<evidence type="ECO:0000313" key="8">
    <source>
        <dbReference type="Proteomes" id="UP001284601"/>
    </source>
</evidence>
<organism evidence="7 8">
    <name type="scientific">Conexibacter stalactiti</name>
    <dbReference type="NCBI Taxonomy" id="1940611"/>
    <lineage>
        <taxon>Bacteria</taxon>
        <taxon>Bacillati</taxon>
        <taxon>Actinomycetota</taxon>
        <taxon>Thermoleophilia</taxon>
        <taxon>Solirubrobacterales</taxon>
        <taxon>Conexibacteraceae</taxon>
        <taxon>Conexibacter</taxon>
    </lineage>
</organism>
<dbReference type="Proteomes" id="UP001284601">
    <property type="component" value="Unassembled WGS sequence"/>
</dbReference>
<dbReference type="SMART" id="SM00382">
    <property type="entry name" value="AAA"/>
    <property type="match status" value="1"/>
</dbReference>
<dbReference type="InterPro" id="IPR003593">
    <property type="entry name" value="AAA+_ATPase"/>
</dbReference>
<dbReference type="CDD" id="cd03224">
    <property type="entry name" value="ABC_TM1139_LivF_branched"/>
    <property type="match status" value="1"/>
</dbReference>
<name>A0ABU4HLR3_9ACTN</name>
<dbReference type="GO" id="GO:0005524">
    <property type="term" value="F:ATP binding"/>
    <property type="evidence" value="ECO:0007669"/>
    <property type="project" value="UniProtKB-KW"/>
</dbReference>
<accession>A0ABU4HLR3</accession>
<dbReference type="PROSITE" id="PS00211">
    <property type="entry name" value="ABC_TRANSPORTER_1"/>
    <property type="match status" value="1"/>
</dbReference>
<sequence length="245" mass="26225">MTAEPLLRVRGLTAGYGEIQAVREVDVEVRAGEIVTVLGGNGAGKTTLLGAVAGLVDVFDGEISLADRPLGGLRPHARARRGLALVQENKRVFRALSVRDNLVVATPRLGRAEFDAREQNVYELFPVLAEKRRDPAGSLSGGQQQMLAIGQALMAGPSVLMLDEPSAGLAPRLVAEVMDRVATIASRGMAVLLVEQAVHQALRVASRVYVLRLGRCSEQEDFRGADKQRLLDHIYLGAAADGSRT</sequence>
<dbReference type="InterPro" id="IPR017871">
    <property type="entry name" value="ABC_transporter-like_CS"/>
</dbReference>
<feature type="domain" description="ABC transporter" evidence="6">
    <location>
        <begin position="7"/>
        <end position="238"/>
    </location>
</feature>
<dbReference type="InterPro" id="IPR052156">
    <property type="entry name" value="BCAA_Transport_ATP-bd_LivF"/>
</dbReference>
<dbReference type="Pfam" id="PF00005">
    <property type="entry name" value="ABC_tran"/>
    <property type="match status" value="1"/>
</dbReference>
<dbReference type="EMBL" id="JAWSTH010000014">
    <property type="protein sequence ID" value="MDW5594248.1"/>
    <property type="molecule type" value="Genomic_DNA"/>
</dbReference>
<keyword evidence="3" id="KW-0547">Nucleotide-binding</keyword>
<keyword evidence="2" id="KW-0813">Transport</keyword>
<reference evidence="8" key="1">
    <citation type="submission" date="2023-07" db="EMBL/GenBank/DDBJ databases">
        <title>Conexibacter stalactiti sp. nov., isolated from stalactites in a lava cave and emended description of the genus Conexibacter.</title>
        <authorList>
            <person name="Lee S.D."/>
        </authorList>
    </citation>
    <scope>NUCLEOTIDE SEQUENCE [LARGE SCALE GENOMIC DNA]</scope>
    <source>
        <strain evidence="8">KCTC 39840</strain>
    </source>
</reference>
<protein>
    <submittedName>
        <fullName evidence="7">ABC transporter ATP-binding protein</fullName>
    </submittedName>
</protein>
<dbReference type="PANTHER" id="PTHR43820:SF4">
    <property type="entry name" value="HIGH-AFFINITY BRANCHED-CHAIN AMINO ACID TRANSPORT ATP-BINDING PROTEIN LIVF"/>
    <property type="match status" value="1"/>
</dbReference>
<dbReference type="InterPro" id="IPR003439">
    <property type="entry name" value="ABC_transporter-like_ATP-bd"/>
</dbReference>
<evidence type="ECO:0000256" key="1">
    <source>
        <dbReference type="ARBA" id="ARBA00005417"/>
    </source>
</evidence>
<evidence type="ECO:0000256" key="3">
    <source>
        <dbReference type="ARBA" id="ARBA00022741"/>
    </source>
</evidence>
<dbReference type="PROSITE" id="PS50893">
    <property type="entry name" value="ABC_TRANSPORTER_2"/>
    <property type="match status" value="1"/>
</dbReference>
<evidence type="ECO:0000259" key="6">
    <source>
        <dbReference type="PROSITE" id="PS50893"/>
    </source>
</evidence>
<reference evidence="7 8" key="2">
    <citation type="submission" date="2023-10" db="EMBL/GenBank/DDBJ databases">
        <authorList>
            <person name="Han X.F."/>
        </authorList>
    </citation>
    <scope>NUCLEOTIDE SEQUENCE [LARGE SCALE GENOMIC DNA]</scope>
    <source>
        <strain evidence="7 8">KCTC 39840</strain>
    </source>
</reference>
<dbReference type="Gene3D" id="3.40.50.300">
    <property type="entry name" value="P-loop containing nucleotide triphosphate hydrolases"/>
    <property type="match status" value="1"/>
</dbReference>
<keyword evidence="5" id="KW-0029">Amino-acid transport</keyword>
<proteinExistence type="inferred from homology"/>
<evidence type="ECO:0000256" key="2">
    <source>
        <dbReference type="ARBA" id="ARBA00022448"/>
    </source>
</evidence>
<dbReference type="SUPFAM" id="SSF52540">
    <property type="entry name" value="P-loop containing nucleoside triphosphate hydrolases"/>
    <property type="match status" value="1"/>
</dbReference>
<dbReference type="InterPro" id="IPR027417">
    <property type="entry name" value="P-loop_NTPase"/>
</dbReference>
<evidence type="ECO:0000256" key="5">
    <source>
        <dbReference type="ARBA" id="ARBA00022970"/>
    </source>
</evidence>
<comment type="caution">
    <text evidence="7">The sequence shown here is derived from an EMBL/GenBank/DDBJ whole genome shotgun (WGS) entry which is preliminary data.</text>
</comment>
<comment type="similarity">
    <text evidence="1">Belongs to the ABC transporter superfamily.</text>
</comment>